<evidence type="ECO:0000256" key="13">
    <source>
        <dbReference type="PIRSR" id="PIRSR000724-1"/>
    </source>
</evidence>
<dbReference type="PIRSF" id="PIRSF000724">
    <property type="entry name" value="Pgk"/>
    <property type="match status" value="1"/>
</dbReference>
<evidence type="ECO:0000256" key="14">
    <source>
        <dbReference type="PIRSR" id="PIRSR000724-2"/>
    </source>
</evidence>
<evidence type="ECO:0000256" key="15">
    <source>
        <dbReference type="RuleBase" id="RU000532"/>
    </source>
</evidence>
<evidence type="ECO:0000256" key="8">
    <source>
        <dbReference type="ARBA" id="ARBA00022741"/>
    </source>
</evidence>
<dbReference type="Pfam" id="PF00162">
    <property type="entry name" value="PGK"/>
    <property type="match status" value="1"/>
</dbReference>
<dbReference type="InterPro" id="IPR015824">
    <property type="entry name" value="Phosphoglycerate_kinase_N"/>
</dbReference>
<keyword evidence="9 12" id="KW-0418">Kinase</keyword>
<evidence type="ECO:0000256" key="3">
    <source>
        <dbReference type="ARBA" id="ARBA00008982"/>
    </source>
</evidence>
<comment type="similarity">
    <text evidence="3 12 15">Belongs to the phosphoglycerate kinase family.</text>
</comment>
<dbReference type="HAMAP" id="MF_00145">
    <property type="entry name" value="Phosphoglyc_kinase"/>
    <property type="match status" value="1"/>
</dbReference>
<dbReference type="GO" id="GO:0043531">
    <property type="term" value="F:ADP binding"/>
    <property type="evidence" value="ECO:0007669"/>
    <property type="project" value="TreeGrafter"/>
</dbReference>
<feature type="binding site" evidence="13">
    <location>
        <position position="152"/>
    </location>
    <ligand>
        <name>(2R)-3-phosphoglycerate</name>
        <dbReference type="ChEBI" id="CHEBI:58272"/>
    </ligand>
</feature>
<evidence type="ECO:0000313" key="16">
    <source>
        <dbReference type="EMBL" id="HCW93917.1"/>
    </source>
</evidence>
<feature type="binding site" evidence="12 14">
    <location>
        <position position="203"/>
    </location>
    <ligand>
        <name>ATP</name>
        <dbReference type="ChEBI" id="CHEBI:30616"/>
    </ligand>
</feature>
<dbReference type="GO" id="GO:0006096">
    <property type="term" value="P:glycolytic process"/>
    <property type="evidence" value="ECO:0007669"/>
    <property type="project" value="UniProtKB-UniRule"/>
</dbReference>
<evidence type="ECO:0000256" key="4">
    <source>
        <dbReference type="ARBA" id="ARBA00011245"/>
    </source>
</evidence>
<evidence type="ECO:0000256" key="2">
    <source>
        <dbReference type="ARBA" id="ARBA00004838"/>
    </source>
</evidence>
<dbReference type="FunFam" id="3.40.50.1260:FF:000006">
    <property type="entry name" value="Phosphoglycerate kinase"/>
    <property type="match status" value="1"/>
</dbReference>
<feature type="binding site" evidence="12">
    <location>
        <position position="119"/>
    </location>
    <ligand>
        <name>substrate</name>
    </ligand>
</feature>
<evidence type="ECO:0000256" key="6">
    <source>
        <dbReference type="ARBA" id="ARBA00016471"/>
    </source>
</evidence>
<feature type="binding site" evidence="13">
    <location>
        <position position="119"/>
    </location>
    <ligand>
        <name>(2R)-3-phosphoglycerate</name>
        <dbReference type="ChEBI" id="CHEBI:58272"/>
    </ligand>
</feature>
<dbReference type="UniPathway" id="UPA00109">
    <property type="reaction ID" value="UER00185"/>
</dbReference>
<feature type="binding site" evidence="12">
    <location>
        <position position="38"/>
    </location>
    <ligand>
        <name>substrate</name>
    </ligand>
</feature>
<comment type="subcellular location">
    <subcellularLocation>
        <location evidence="12">Cytoplasm</location>
    </subcellularLocation>
</comment>
<dbReference type="AlphaFoldDB" id="A0A3D5QDK7"/>
<dbReference type="EC" id="2.7.2.3" evidence="5 12"/>
<evidence type="ECO:0000256" key="12">
    <source>
        <dbReference type="HAMAP-Rule" id="MF_00145"/>
    </source>
</evidence>
<evidence type="ECO:0000256" key="10">
    <source>
        <dbReference type="ARBA" id="ARBA00022840"/>
    </source>
</evidence>
<comment type="subunit">
    <text evidence="4 12">Monomer.</text>
</comment>
<dbReference type="InterPro" id="IPR001576">
    <property type="entry name" value="Phosphoglycerate_kinase"/>
</dbReference>
<dbReference type="PANTHER" id="PTHR11406">
    <property type="entry name" value="PHOSPHOGLYCERATE KINASE"/>
    <property type="match status" value="1"/>
</dbReference>
<keyword evidence="10 12" id="KW-0067">ATP-binding</keyword>
<keyword evidence="8 12" id="KW-0547">Nucleotide-binding</keyword>
<dbReference type="SUPFAM" id="SSF53748">
    <property type="entry name" value="Phosphoglycerate kinase"/>
    <property type="match status" value="1"/>
</dbReference>
<dbReference type="InterPro" id="IPR036043">
    <property type="entry name" value="Phosphoglycerate_kinase_sf"/>
</dbReference>
<keyword evidence="11 12" id="KW-0324">Glycolysis</keyword>
<feature type="binding site" evidence="12">
    <location>
        <position position="152"/>
    </location>
    <ligand>
        <name>substrate</name>
    </ligand>
</feature>
<comment type="pathway">
    <text evidence="2 12">Carbohydrate degradation; glycolysis; pyruvate from D-glyceraldehyde 3-phosphate: step 2/5.</text>
</comment>
<dbReference type="GO" id="GO:0004618">
    <property type="term" value="F:phosphoglycerate kinase activity"/>
    <property type="evidence" value="ECO:0007669"/>
    <property type="project" value="UniProtKB-UniRule"/>
</dbReference>
<comment type="caution">
    <text evidence="16">The sequence shown here is derived from an EMBL/GenBank/DDBJ whole genome shotgun (WGS) entry which is preliminary data.</text>
</comment>
<dbReference type="InterPro" id="IPR015911">
    <property type="entry name" value="Phosphoglycerate_kinase_CS"/>
</dbReference>
<dbReference type="Gene3D" id="3.40.50.1260">
    <property type="entry name" value="Phosphoglycerate kinase, N-terminal domain"/>
    <property type="match status" value="2"/>
</dbReference>
<evidence type="ECO:0000256" key="7">
    <source>
        <dbReference type="ARBA" id="ARBA00022679"/>
    </source>
</evidence>
<feature type="binding site" evidence="12 14">
    <location>
        <position position="292"/>
    </location>
    <ligand>
        <name>ATP</name>
        <dbReference type="ChEBI" id="CHEBI:30616"/>
    </ligand>
</feature>
<dbReference type="FunFam" id="3.40.50.1260:FF:000003">
    <property type="entry name" value="Phosphoglycerate kinase"/>
    <property type="match status" value="1"/>
</dbReference>
<accession>A0A3D5QDK7</accession>
<dbReference type="PROSITE" id="PS00111">
    <property type="entry name" value="PGLYCERATE_KINASE"/>
    <property type="match status" value="1"/>
</dbReference>
<name>A0A3D5QDK7_FLESI</name>
<sequence length="392" mass="42928">MLEGVKFINEMNLKSKKVFIRVDFNVPVKNGVIQDATRIDEAMETISYAKNEGAKVILASHMGRPKGSVKPELSLKPVAEYITGRYFYTCFTEDCIGESVKKNVSNMEDGEVLLLENLRFHPEEKANDPDFAAKLCEFCDVYINDAFGSSHRAHSSVDGLPRKCSEKAAGFLMKRELEYFDILVNNPERPFYAVLGGAKVSDKIGVIESLMDKVDKILIGGAMAYTFLNVLGIKTGKSLVENDLFDTVEKIIRKADDKNMKIVLPVDHICSTEFNGKPEYVDKRDIPDNLMGMDIGNKTVELYKKELSDAKIVMWNGPMGVFESKDFCKGTFDIAEYLGSLGAVTVVGGGDSVSAVKKAGVSGSIDHISTGGGASLELLEKGTLAGIEALKT</sequence>
<dbReference type="GO" id="GO:0005829">
    <property type="term" value="C:cytosol"/>
    <property type="evidence" value="ECO:0007669"/>
    <property type="project" value="TreeGrafter"/>
</dbReference>
<evidence type="ECO:0000313" key="17">
    <source>
        <dbReference type="Proteomes" id="UP000262325"/>
    </source>
</evidence>
<evidence type="ECO:0000256" key="9">
    <source>
        <dbReference type="ARBA" id="ARBA00022777"/>
    </source>
</evidence>
<evidence type="ECO:0000256" key="11">
    <source>
        <dbReference type="ARBA" id="ARBA00023152"/>
    </source>
</evidence>
<gene>
    <name evidence="12 16" type="primary">pgk</name>
    <name evidence="16" type="ORF">DHM44_09575</name>
</gene>
<protein>
    <recommendedName>
        <fullName evidence="6 12">Phosphoglycerate kinase</fullName>
        <ecNumber evidence="5 12">2.7.2.3</ecNumber>
    </recommendedName>
</protein>
<feature type="binding site" evidence="12 14">
    <location>
        <position position="323"/>
    </location>
    <ligand>
        <name>ATP</name>
        <dbReference type="ChEBI" id="CHEBI:30616"/>
    </ligand>
</feature>
<evidence type="ECO:0000256" key="5">
    <source>
        <dbReference type="ARBA" id="ARBA00013061"/>
    </source>
</evidence>
<dbReference type="PRINTS" id="PR00477">
    <property type="entry name" value="PHGLYCKINASE"/>
</dbReference>
<feature type="binding site" evidence="12 13">
    <location>
        <begin position="23"/>
        <end position="25"/>
    </location>
    <ligand>
        <name>substrate</name>
    </ligand>
</feature>
<dbReference type="EMBL" id="DPPF01000203">
    <property type="protein sequence ID" value="HCW93917.1"/>
    <property type="molecule type" value="Genomic_DNA"/>
</dbReference>
<feature type="binding site" evidence="13">
    <location>
        <position position="38"/>
    </location>
    <ligand>
        <name>(2R)-3-phosphoglycerate</name>
        <dbReference type="ChEBI" id="CHEBI:58272"/>
    </ligand>
</feature>
<comment type="catalytic activity">
    <reaction evidence="1 12 15">
        <text>(2R)-3-phosphoglycerate + ATP = (2R)-3-phospho-glyceroyl phosphate + ADP</text>
        <dbReference type="Rhea" id="RHEA:14801"/>
        <dbReference type="ChEBI" id="CHEBI:30616"/>
        <dbReference type="ChEBI" id="CHEBI:57604"/>
        <dbReference type="ChEBI" id="CHEBI:58272"/>
        <dbReference type="ChEBI" id="CHEBI:456216"/>
        <dbReference type="EC" id="2.7.2.3"/>
    </reaction>
</comment>
<dbReference type="GO" id="GO:0005524">
    <property type="term" value="F:ATP binding"/>
    <property type="evidence" value="ECO:0007669"/>
    <property type="project" value="UniProtKB-KW"/>
</dbReference>
<dbReference type="PANTHER" id="PTHR11406:SF23">
    <property type="entry name" value="PHOSPHOGLYCERATE KINASE 1, CHLOROPLASTIC-RELATED"/>
    <property type="match status" value="1"/>
</dbReference>
<dbReference type="Proteomes" id="UP000262325">
    <property type="component" value="Unassembled WGS sequence"/>
</dbReference>
<evidence type="ECO:0000256" key="1">
    <source>
        <dbReference type="ARBA" id="ARBA00000642"/>
    </source>
</evidence>
<organism evidence="16 17">
    <name type="scientific">Flexistipes sinusarabici</name>
    <dbReference type="NCBI Taxonomy" id="2352"/>
    <lineage>
        <taxon>Bacteria</taxon>
        <taxon>Pseudomonadati</taxon>
        <taxon>Deferribacterota</taxon>
        <taxon>Deferribacteres</taxon>
        <taxon>Deferribacterales</taxon>
        <taxon>Flexistipitaceae</taxon>
        <taxon>Flexistipes</taxon>
    </lineage>
</organism>
<feature type="binding site" evidence="12 13">
    <location>
        <begin position="61"/>
        <end position="64"/>
    </location>
    <ligand>
        <name>substrate</name>
    </ligand>
</feature>
<keyword evidence="7 12" id="KW-0808">Transferase</keyword>
<dbReference type="GO" id="GO:0006094">
    <property type="term" value="P:gluconeogenesis"/>
    <property type="evidence" value="ECO:0007669"/>
    <property type="project" value="TreeGrafter"/>
</dbReference>
<proteinExistence type="inferred from homology"/>
<feature type="binding site" evidence="12 14">
    <location>
        <begin position="349"/>
        <end position="352"/>
    </location>
    <ligand>
        <name>ATP</name>
        <dbReference type="ChEBI" id="CHEBI:30616"/>
    </ligand>
</feature>
<keyword evidence="12" id="KW-0963">Cytoplasm</keyword>
<reference evidence="16 17" key="1">
    <citation type="journal article" date="2018" name="Nat. Biotechnol.">
        <title>A standardized bacterial taxonomy based on genome phylogeny substantially revises the tree of life.</title>
        <authorList>
            <person name="Parks D.H."/>
            <person name="Chuvochina M."/>
            <person name="Waite D.W."/>
            <person name="Rinke C."/>
            <person name="Skarshewski A."/>
            <person name="Chaumeil P.A."/>
            <person name="Hugenholtz P."/>
        </authorList>
    </citation>
    <scope>NUCLEOTIDE SEQUENCE [LARGE SCALE GENOMIC DNA]</scope>
    <source>
        <strain evidence="16">UBA8672</strain>
    </source>
</reference>